<dbReference type="AlphaFoldDB" id="A0A7C9LJF5"/>
<feature type="domain" description="DUF4357" evidence="1">
    <location>
        <begin position="294"/>
        <end position="345"/>
    </location>
</feature>
<name>A0A7C9LJF5_9DEIO</name>
<dbReference type="InterPro" id="IPR025579">
    <property type="entry name" value="DUF4357"/>
</dbReference>
<reference evidence="2 3" key="1">
    <citation type="submission" date="2019-12" db="EMBL/GenBank/DDBJ databases">
        <title>Deinococcus sp. HMF7620 Genome sequencing and assembly.</title>
        <authorList>
            <person name="Kang H."/>
            <person name="Kim H."/>
            <person name="Joh K."/>
        </authorList>
    </citation>
    <scope>NUCLEOTIDE SEQUENCE [LARGE SCALE GENOMIC DNA]</scope>
    <source>
        <strain evidence="2 3">HMF7620</strain>
    </source>
</reference>
<comment type="caution">
    <text evidence="2">The sequence shown here is derived from an EMBL/GenBank/DDBJ whole genome shotgun (WGS) entry which is preliminary data.</text>
</comment>
<accession>A0A7C9LJF5</accession>
<dbReference type="Pfam" id="PF14267">
    <property type="entry name" value="DUF4357"/>
    <property type="match status" value="1"/>
</dbReference>
<dbReference type="RefSeq" id="WP_157457904.1">
    <property type="nucleotide sequence ID" value="NZ_WQLB01000003.1"/>
</dbReference>
<proteinExistence type="predicted"/>
<keyword evidence="3" id="KW-1185">Reference proteome</keyword>
<protein>
    <submittedName>
        <fullName evidence="2">DUF4357 domain-containing protein</fullName>
    </submittedName>
</protein>
<evidence type="ECO:0000313" key="2">
    <source>
        <dbReference type="EMBL" id="MVN85858.1"/>
    </source>
</evidence>
<dbReference type="Proteomes" id="UP000483286">
    <property type="component" value="Unassembled WGS sequence"/>
</dbReference>
<evidence type="ECO:0000259" key="1">
    <source>
        <dbReference type="Pfam" id="PF14267"/>
    </source>
</evidence>
<organism evidence="2 3">
    <name type="scientific">Deinococcus arboris</name>
    <dbReference type="NCBI Taxonomy" id="2682977"/>
    <lineage>
        <taxon>Bacteria</taxon>
        <taxon>Thermotogati</taxon>
        <taxon>Deinococcota</taxon>
        <taxon>Deinococci</taxon>
        <taxon>Deinococcales</taxon>
        <taxon>Deinococcaceae</taxon>
        <taxon>Deinococcus</taxon>
    </lineage>
</organism>
<gene>
    <name evidence="2" type="ORF">GO986_03660</name>
</gene>
<dbReference type="EMBL" id="WQLB01000003">
    <property type="protein sequence ID" value="MVN85858.1"/>
    <property type="molecule type" value="Genomic_DNA"/>
</dbReference>
<sequence>MSAVQMRVREAVHAVQKWLAHGSPPGEAVVRQAIVLRFLHAAGFDIWNPAEVVPEETNSSGTRSDFLIRVGAGKFALELKGMTVALSARDYQQVVTYAASEGTPWAVLTNGRVWVILDRTHQPGGTFQDHEVLKLELGQEGDTFADDFAALFDPAVWRSDGFSAAVQQVGAQQQRRLDEARIRREKTAAVDAVQAQYQIPSFELAAQAAVEMNRLTEVERDVLLGRPLPTAQSLIETFAQSSGTVPESISFSFWIKTAAARADYSLTKGTWVIKAGSTAVKEVKPYAGGVQRERAQLLAAGVLVDQADQLLFAADVEYTNPSRAAGIVSGGAKNGWDVWRDDQGRPAQMYRPTSARAD</sequence>
<evidence type="ECO:0000313" key="3">
    <source>
        <dbReference type="Proteomes" id="UP000483286"/>
    </source>
</evidence>